<comment type="similarity">
    <text evidence="2 9">Belongs to the universal ribosomal protein uS5 family.</text>
</comment>
<evidence type="ECO:0000256" key="10">
    <source>
        <dbReference type="SAM" id="MobiDB-lite"/>
    </source>
</evidence>
<evidence type="ECO:0000313" key="13">
    <source>
        <dbReference type="Proteomes" id="UP000261540"/>
    </source>
</evidence>
<name>A0A3B3QIQ3_9TELE</name>
<dbReference type="PANTHER" id="PTHR48277">
    <property type="entry name" value="MITOCHONDRIAL RIBOSOMAL PROTEIN S5"/>
    <property type="match status" value="1"/>
</dbReference>
<dbReference type="InterPro" id="IPR048584">
    <property type="entry name" value="Ribosomal_uS5m_N"/>
</dbReference>
<evidence type="ECO:0000256" key="3">
    <source>
        <dbReference type="ARBA" id="ARBA00022980"/>
    </source>
</evidence>
<accession>A0A3B3QIQ3</accession>
<dbReference type="RefSeq" id="XP_023652151.1">
    <property type="nucleotide sequence ID" value="XM_023796383.2"/>
</dbReference>
<feature type="region of interest" description="Disordered" evidence="10">
    <location>
        <begin position="352"/>
        <end position="401"/>
    </location>
</feature>
<keyword evidence="4" id="KW-0496">Mitochondrion</keyword>
<dbReference type="InterPro" id="IPR014721">
    <property type="entry name" value="Ribsml_uS5_D2-typ_fold_subgr"/>
</dbReference>
<proteinExistence type="inferred from homology"/>
<dbReference type="SUPFAM" id="SSF54211">
    <property type="entry name" value="Ribosomal protein S5 domain 2-like"/>
    <property type="match status" value="1"/>
</dbReference>
<feature type="domain" description="S5 DRBM" evidence="11">
    <location>
        <begin position="189"/>
        <end position="253"/>
    </location>
</feature>
<feature type="compositionally biased region" description="Basic and acidic residues" evidence="10">
    <location>
        <begin position="373"/>
        <end position="383"/>
    </location>
</feature>
<evidence type="ECO:0000259" key="11">
    <source>
        <dbReference type="PROSITE" id="PS50881"/>
    </source>
</evidence>
<comment type="subcellular location">
    <subcellularLocation>
        <location evidence="1">Mitochondrion</location>
    </subcellularLocation>
</comment>
<evidence type="ECO:0000256" key="9">
    <source>
        <dbReference type="RuleBase" id="RU003823"/>
    </source>
</evidence>
<dbReference type="STRING" id="1676925.ENSPKIP00000005455"/>
<dbReference type="InterPro" id="IPR000851">
    <property type="entry name" value="Ribosomal_uS5"/>
</dbReference>
<evidence type="ECO:0000256" key="6">
    <source>
        <dbReference type="ARBA" id="ARBA00039335"/>
    </source>
</evidence>
<dbReference type="OrthoDB" id="309483at2759"/>
<keyword evidence="3 8" id="KW-0689">Ribosomal protein</keyword>
<dbReference type="KEGG" id="pki:111835759"/>
<dbReference type="PROSITE" id="PS00585">
    <property type="entry name" value="RIBOSOMAL_S5"/>
    <property type="match status" value="1"/>
</dbReference>
<dbReference type="AlphaFoldDB" id="A0A3B3QIQ3"/>
<evidence type="ECO:0000313" key="12">
    <source>
        <dbReference type="Ensembl" id="ENSPKIP00000005455.1"/>
    </source>
</evidence>
<sequence>MAAVRWLSCVLRVTVRGPPPVQVLGGVRHLTHMARLASTAWAPAATSTALSLLQIRSSSFFNKLTAEELWKGVLASSGAGARKGRGKRTKKKIKKDLNKGQVLGEGRAGFLWPGLNMPVSREGTAKSIARRDPAEQQELQAERLRQREEWDRRRKMKVKRERGWTGHSWGGVSIGPPDPGPNGETYEDFNSRVIEVKNVFNMTAKEGRKKSVSCLVAVGNGDGVAGFALGKATDRMSALRKAKNRAVQYLYYIERFNNHTIYHDVTSTFKRTTLRMKKQNLGHGLHCHRAIITICKLIGIEDMYCKVVGPTNLLNLTRALFQGLASQKTHQDLAEKKHLHVVEFRHETGPLPHVVASPAKGARPEPEPEGEVPDTKLEWDEVRAAQGQRRSPWAGVKRTVC</sequence>
<evidence type="ECO:0000256" key="8">
    <source>
        <dbReference type="PROSITE-ProRule" id="PRU00268"/>
    </source>
</evidence>
<dbReference type="Ensembl" id="ENSPKIT00000029460.1">
    <property type="protein sequence ID" value="ENSPKIP00000005455.1"/>
    <property type="gene ID" value="ENSPKIG00000022123.1"/>
</dbReference>
<dbReference type="GO" id="GO:0005743">
    <property type="term" value="C:mitochondrial inner membrane"/>
    <property type="evidence" value="ECO:0007669"/>
    <property type="project" value="UniProtKB-ARBA"/>
</dbReference>
<dbReference type="GO" id="GO:0003723">
    <property type="term" value="F:RNA binding"/>
    <property type="evidence" value="ECO:0007669"/>
    <property type="project" value="InterPro"/>
</dbReference>
<dbReference type="PANTHER" id="PTHR48277:SF1">
    <property type="entry name" value="MITOCHONDRIAL RIBOSOMAL PROTEIN S5"/>
    <property type="match status" value="1"/>
</dbReference>
<dbReference type="Pfam" id="PF00333">
    <property type="entry name" value="Ribosomal_S5"/>
    <property type="match status" value="1"/>
</dbReference>
<evidence type="ECO:0000256" key="7">
    <source>
        <dbReference type="ARBA" id="ARBA00041606"/>
    </source>
</evidence>
<dbReference type="PROSITE" id="PS50881">
    <property type="entry name" value="S5_DSRBD"/>
    <property type="match status" value="1"/>
</dbReference>
<keyword evidence="13" id="KW-1185">Reference proteome</keyword>
<dbReference type="GO" id="GO:0003735">
    <property type="term" value="F:structural constituent of ribosome"/>
    <property type="evidence" value="ECO:0007669"/>
    <property type="project" value="UniProtKB-UniRule"/>
</dbReference>
<dbReference type="Pfam" id="PF03719">
    <property type="entry name" value="Ribosomal_S5_C"/>
    <property type="match status" value="1"/>
</dbReference>
<evidence type="ECO:0000256" key="5">
    <source>
        <dbReference type="ARBA" id="ARBA00023274"/>
    </source>
</evidence>
<dbReference type="InterPro" id="IPR020568">
    <property type="entry name" value="Ribosomal_Su5_D2-typ_SF"/>
</dbReference>
<evidence type="ECO:0000256" key="1">
    <source>
        <dbReference type="ARBA" id="ARBA00004173"/>
    </source>
</evidence>
<dbReference type="CTD" id="64969"/>
<dbReference type="Gene3D" id="3.30.160.20">
    <property type="match status" value="1"/>
</dbReference>
<protein>
    <recommendedName>
        <fullName evidence="6">Small ribosomal subunit protein uS5m</fullName>
    </recommendedName>
    <alternativeName>
        <fullName evidence="7">28S ribosomal protein S5, mitochondrial</fullName>
    </alternativeName>
</protein>
<reference evidence="12" key="1">
    <citation type="submission" date="2025-08" db="UniProtKB">
        <authorList>
            <consortium name="Ensembl"/>
        </authorList>
    </citation>
    <scope>IDENTIFICATION</scope>
</reference>
<organism evidence="12 13">
    <name type="scientific">Paramormyrops kingsleyae</name>
    <dbReference type="NCBI Taxonomy" id="1676925"/>
    <lineage>
        <taxon>Eukaryota</taxon>
        <taxon>Metazoa</taxon>
        <taxon>Chordata</taxon>
        <taxon>Craniata</taxon>
        <taxon>Vertebrata</taxon>
        <taxon>Euteleostomi</taxon>
        <taxon>Actinopterygii</taxon>
        <taxon>Neopterygii</taxon>
        <taxon>Teleostei</taxon>
        <taxon>Osteoglossocephala</taxon>
        <taxon>Osteoglossomorpha</taxon>
        <taxon>Osteoglossiformes</taxon>
        <taxon>Mormyridae</taxon>
        <taxon>Paramormyrops</taxon>
    </lineage>
</organism>
<dbReference type="GO" id="GO:0006412">
    <property type="term" value="P:translation"/>
    <property type="evidence" value="ECO:0007669"/>
    <property type="project" value="InterPro"/>
</dbReference>
<dbReference type="Gene3D" id="3.30.230.10">
    <property type="match status" value="1"/>
</dbReference>
<reference evidence="12" key="2">
    <citation type="submission" date="2025-09" db="UniProtKB">
        <authorList>
            <consortium name="Ensembl"/>
        </authorList>
    </citation>
    <scope>IDENTIFICATION</scope>
</reference>
<dbReference type="Proteomes" id="UP000261540">
    <property type="component" value="Unplaced"/>
</dbReference>
<dbReference type="GeneTree" id="ENSGT00390000001878"/>
<dbReference type="FunFam" id="3.30.160.20:FF:000022">
    <property type="entry name" value="28S ribosomal protein S5, mitochondrial"/>
    <property type="match status" value="1"/>
</dbReference>
<dbReference type="FunFam" id="3.30.230.10:FF:000002">
    <property type="entry name" value="30S ribosomal protein S5"/>
    <property type="match status" value="1"/>
</dbReference>
<dbReference type="Pfam" id="PF21251">
    <property type="entry name" value="Ribosomal_uS5m_N"/>
    <property type="match status" value="1"/>
</dbReference>
<evidence type="ECO:0000256" key="4">
    <source>
        <dbReference type="ARBA" id="ARBA00023128"/>
    </source>
</evidence>
<keyword evidence="5 8" id="KW-0687">Ribonucleoprotein</keyword>
<dbReference type="InterPro" id="IPR013810">
    <property type="entry name" value="Ribosomal_uS5_N"/>
</dbReference>
<evidence type="ECO:0000256" key="2">
    <source>
        <dbReference type="ARBA" id="ARBA00008945"/>
    </source>
</evidence>
<dbReference type="InterPro" id="IPR005324">
    <property type="entry name" value="Ribosomal_uS5_C"/>
</dbReference>
<dbReference type="GO" id="GO:0005763">
    <property type="term" value="C:mitochondrial small ribosomal subunit"/>
    <property type="evidence" value="ECO:0007669"/>
    <property type="project" value="UniProtKB-ARBA"/>
</dbReference>
<dbReference type="InterPro" id="IPR018192">
    <property type="entry name" value="Ribosomal_uS5_N_CS"/>
</dbReference>
<dbReference type="GeneID" id="111835759"/>
<dbReference type="SUPFAM" id="SSF54768">
    <property type="entry name" value="dsRNA-binding domain-like"/>
    <property type="match status" value="1"/>
</dbReference>